<keyword evidence="2" id="KW-0813">Transport</keyword>
<organism evidence="12 13">
    <name type="scientific">Oceaniferula flava</name>
    <dbReference type="NCBI Taxonomy" id="2800421"/>
    <lineage>
        <taxon>Bacteria</taxon>
        <taxon>Pseudomonadati</taxon>
        <taxon>Verrucomicrobiota</taxon>
        <taxon>Verrucomicrobiia</taxon>
        <taxon>Verrucomicrobiales</taxon>
        <taxon>Verrucomicrobiaceae</taxon>
        <taxon>Oceaniferula</taxon>
    </lineage>
</organism>
<sequence length="606" mass="65409">MTPLTYFTIVLGLGIFAQWLAWKCKLPSILVLLAFGFGMGHFTGVTIDNYIAGSDVLLSAVGICVAVILFEGGLTLKFSDLKLSGTPVLRLCTLGVIASFLLTYAAGRYLLDFDWRVASLLGAILVVTGPTVIAPLLRHIKPSRKIGNVVKWEGIIIDPIGAILAVLVYQAAIAGTVDAAKEEILHALGMTLLVGVVMAVILAKIIEMLLKYHLIPDYLHSVFLLAVTAAAFAASNSIQAESGLLTSTVLGIALANQKSVSVKHILEFKENLRVLIISVLFIILSGRIGLGQLQEALYPGLVLLALLVVVIRPASVFFANLFCKNINFKEQIFLSAMAPRGIVAAAVTAIFALEFDHAVAAGSLSQEIGKVTHLMVPIVFIVIIGTVAIYGLCAAPIARKLGLATKNPRGILFAGACSWSRLAAKALHDDGFDVMLLDTNYDNIARAKLEGLRAHRANILSEYVEEEMDLTGLGQLIATTPNDEVNSLASQNFLHAFGSENVWQVAPADDGAHHQTAVAGHIRGRICFPNRPQYRRLESFASQGAVIKKTTITDQFTMDDFKELYGEDHILLFRVTEDRGLDIAHDEMRAPAAETTLYAMVRGQDA</sequence>
<dbReference type="Proteomes" id="UP000634206">
    <property type="component" value="Unassembled WGS sequence"/>
</dbReference>
<dbReference type="Pfam" id="PF02254">
    <property type="entry name" value="TrkA_N"/>
    <property type="match status" value="1"/>
</dbReference>
<dbReference type="SUPFAM" id="SSF51735">
    <property type="entry name" value="NAD(P)-binding Rossmann-fold domains"/>
    <property type="match status" value="1"/>
</dbReference>
<dbReference type="Gene3D" id="1.20.1530.20">
    <property type="match status" value="1"/>
</dbReference>
<dbReference type="GO" id="GO:0005886">
    <property type="term" value="C:plasma membrane"/>
    <property type="evidence" value="ECO:0007669"/>
    <property type="project" value="UniProtKB-SubCell"/>
</dbReference>
<reference evidence="12" key="1">
    <citation type="submission" date="2021-01" db="EMBL/GenBank/DDBJ databases">
        <title>Modified the classification status of verrucomicrobia.</title>
        <authorList>
            <person name="Feng X."/>
        </authorList>
    </citation>
    <scope>NUCLEOTIDE SEQUENCE</scope>
    <source>
        <strain evidence="12">5K15</strain>
    </source>
</reference>
<evidence type="ECO:0000256" key="9">
    <source>
        <dbReference type="SAM" id="Phobius"/>
    </source>
</evidence>
<dbReference type="InterPro" id="IPR003148">
    <property type="entry name" value="RCK_N"/>
</dbReference>
<evidence type="ECO:0000313" key="12">
    <source>
        <dbReference type="EMBL" id="MBK1854957.1"/>
    </source>
</evidence>
<dbReference type="EMBL" id="JAENIG010000004">
    <property type="protein sequence ID" value="MBK1854957.1"/>
    <property type="molecule type" value="Genomic_DNA"/>
</dbReference>
<keyword evidence="3" id="KW-0050">Antiport</keyword>
<feature type="domain" description="Cation/H+ exchanger transmembrane" evidence="10">
    <location>
        <begin position="17"/>
        <end position="399"/>
    </location>
</feature>
<keyword evidence="13" id="KW-1185">Reference proteome</keyword>
<feature type="transmembrane region" description="Helical" evidence="9">
    <location>
        <begin position="57"/>
        <end position="76"/>
    </location>
</feature>
<dbReference type="Pfam" id="PF00999">
    <property type="entry name" value="Na_H_Exchanger"/>
    <property type="match status" value="1"/>
</dbReference>
<comment type="subcellular location">
    <subcellularLocation>
        <location evidence="1">Cell membrane</location>
        <topology evidence="1">Multi-pass membrane protein</topology>
    </subcellularLocation>
</comment>
<dbReference type="GO" id="GO:0015297">
    <property type="term" value="F:antiporter activity"/>
    <property type="evidence" value="ECO:0007669"/>
    <property type="project" value="UniProtKB-KW"/>
</dbReference>
<feature type="transmembrane region" description="Helical" evidence="9">
    <location>
        <begin position="296"/>
        <end position="320"/>
    </location>
</feature>
<name>A0AAE2SDF7_9BACT</name>
<evidence type="ECO:0000256" key="2">
    <source>
        <dbReference type="ARBA" id="ARBA00022448"/>
    </source>
</evidence>
<evidence type="ECO:0000256" key="1">
    <source>
        <dbReference type="ARBA" id="ARBA00004651"/>
    </source>
</evidence>
<keyword evidence="8 9" id="KW-0472">Membrane</keyword>
<evidence type="ECO:0000259" key="11">
    <source>
        <dbReference type="Pfam" id="PF02254"/>
    </source>
</evidence>
<evidence type="ECO:0000256" key="6">
    <source>
        <dbReference type="ARBA" id="ARBA00022989"/>
    </source>
</evidence>
<dbReference type="InterPro" id="IPR036291">
    <property type="entry name" value="NAD(P)-bd_dom_sf"/>
</dbReference>
<feature type="transmembrane region" description="Helical" evidence="9">
    <location>
        <begin position="117"/>
        <end position="137"/>
    </location>
</feature>
<comment type="caution">
    <text evidence="12">The sequence shown here is derived from an EMBL/GenBank/DDBJ whole genome shotgun (WGS) entry which is preliminary data.</text>
</comment>
<keyword evidence="4" id="KW-1003">Cell membrane</keyword>
<dbReference type="PANTHER" id="PTHR32507">
    <property type="entry name" value="NA(+)/H(+) ANTIPORTER 1"/>
    <property type="match status" value="1"/>
</dbReference>
<dbReference type="InterPro" id="IPR038770">
    <property type="entry name" value="Na+/solute_symporter_sf"/>
</dbReference>
<evidence type="ECO:0000256" key="7">
    <source>
        <dbReference type="ARBA" id="ARBA00023065"/>
    </source>
</evidence>
<evidence type="ECO:0000256" key="8">
    <source>
        <dbReference type="ARBA" id="ARBA00023136"/>
    </source>
</evidence>
<proteinExistence type="predicted"/>
<dbReference type="AlphaFoldDB" id="A0AAE2SDF7"/>
<keyword evidence="7" id="KW-0406">Ion transport</keyword>
<evidence type="ECO:0000259" key="10">
    <source>
        <dbReference type="Pfam" id="PF00999"/>
    </source>
</evidence>
<dbReference type="RefSeq" id="WP_309489568.1">
    <property type="nucleotide sequence ID" value="NZ_JAENIG010000004.1"/>
</dbReference>
<feature type="transmembrane region" description="Helical" evidence="9">
    <location>
        <begin position="373"/>
        <end position="398"/>
    </location>
</feature>
<feature type="transmembrane region" description="Helical" evidence="9">
    <location>
        <begin position="149"/>
        <end position="172"/>
    </location>
</feature>
<evidence type="ECO:0000256" key="4">
    <source>
        <dbReference type="ARBA" id="ARBA00022475"/>
    </source>
</evidence>
<keyword evidence="6 9" id="KW-1133">Transmembrane helix</keyword>
<feature type="transmembrane region" description="Helical" evidence="9">
    <location>
        <begin position="332"/>
        <end position="353"/>
    </location>
</feature>
<evidence type="ECO:0000256" key="5">
    <source>
        <dbReference type="ARBA" id="ARBA00022692"/>
    </source>
</evidence>
<feature type="transmembrane region" description="Helical" evidence="9">
    <location>
        <begin position="29"/>
        <end position="51"/>
    </location>
</feature>
<dbReference type="GO" id="GO:1902600">
    <property type="term" value="P:proton transmembrane transport"/>
    <property type="evidence" value="ECO:0007669"/>
    <property type="project" value="InterPro"/>
</dbReference>
<keyword evidence="5 9" id="KW-0812">Transmembrane</keyword>
<gene>
    <name evidence="12" type="ORF">JIN83_08295</name>
</gene>
<feature type="transmembrane region" description="Helical" evidence="9">
    <location>
        <begin position="272"/>
        <end position="290"/>
    </location>
</feature>
<evidence type="ECO:0000313" key="13">
    <source>
        <dbReference type="Proteomes" id="UP000634206"/>
    </source>
</evidence>
<dbReference type="InterPro" id="IPR006153">
    <property type="entry name" value="Cation/H_exchanger_TM"/>
</dbReference>
<dbReference type="Gene3D" id="3.40.50.720">
    <property type="entry name" value="NAD(P)-binding Rossmann-like Domain"/>
    <property type="match status" value="1"/>
</dbReference>
<dbReference type="PANTHER" id="PTHR32507:SF0">
    <property type="entry name" value="NA(+)_H(+) ANTIPORTER 2-RELATED"/>
    <property type="match status" value="1"/>
</dbReference>
<feature type="transmembrane region" description="Helical" evidence="9">
    <location>
        <begin position="184"/>
        <end position="206"/>
    </location>
</feature>
<feature type="transmembrane region" description="Helical" evidence="9">
    <location>
        <begin position="218"/>
        <end position="238"/>
    </location>
</feature>
<feature type="transmembrane region" description="Helical" evidence="9">
    <location>
        <begin position="88"/>
        <end position="111"/>
    </location>
</feature>
<dbReference type="GO" id="GO:0006813">
    <property type="term" value="P:potassium ion transport"/>
    <property type="evidence" value="ECO:0007669"/>
    <property type="project" value="InterPro"/>
</dbReference>
<feature type="transmembrane region" description="Helical" evidence="9">
    <location>
        <begin position="6"/>
        <end position="22"/>
    </location>
</feature>
<feature type="domain" description="RCK N-terminal" evidence="11">
    <location>
        <begin position="415"/>
        <end position="506"/>
    </location>
</feature>
<protein>
    <submittedName>
        <fullName evidence="12">Cation:proton antiporter</fullName>
    </submittedName>
</protein>
<accession>A0AAE2SDF7</accession>
<evidence type="ECO:0000256" key="3">
    <source>
        <dbReference type="ARBA" id="ARBA00022449"/>
    </source>
</evidence>